<evidence type="ECO:0000313" key="5">
    <source>
        <dbReference type="EMBL" id="EOO32567.1"/>
    </source>
</evidence>
<reference evidence="5 6" key="1">
    <citation type="submission" date="2012-12" db="EMBL/GenBank/DDBJ databases">
        <title>The Genome Sequence of Bacillus cereus VD133.</title>
        <authorList>
            <consortium name="The Broad Institute Genome Sequencing Platform"/>
            <consortium name="The Broad Institute Genome Sequencing Center for Infectious Disease"/>
            <person name="Feldgarden M."/>
            <person name="Van der Auwera G.A."/>
            <person name="Mahillon J."/>
            <person name="Duprez V."/>
            <person name="Timmery S."/>
            <person name="Mattelet C."/>
            <person name="Dierick K."/>
            <person name="Sun M."/>
            <person name="Yu Z."/>
            <person name="Zhu L."/>
            <person name="Hu X."/>
            <person name="Shank E.B."/>
            <person name="Swiecicka I."/>
            <person name="Hansen B.M."/>
            <person name="Andrup L."/>
            <person name="Walker B."/>
            <person name="Young S.K."/>
            <person name="Zeng Q."/>
            <person name="Gargeya S."/>
            <person name="Fitzgerald M."/>
            <person name="Haas B."/>
            <person name="Abouelleil A."/>
            <person name="Alvarado L."/>
            <person name="Arachchi H.M."/>
            <person name="Berlin A.M."/>
            <person name="Chapman S.B."/>
            <person name="Dewar J."/>
            <person name="Goldberg J."/>
            <person name="Griggs A."/>
            <person name="Gujja S."/>
            <person name="Hansen M."/>
            <person name="Howarth C."/>
            <person name="Imamovic A."/>
            <person name="Larimer J."/>
            <person name="McCowan C."/>
            <person name="Murphy C."/>
            <person name="Neiman D."/>
            <person name="Pearson M."/>
            <person name="Priest M."/>
            <person name="Roberts A."/>
            <person name="Saif S."/>
            <person name="Shea T."/>
            <person name="Sisk P."/>
            <person name="Sykes S."/>
            <person name="Wortman J."/>
            <person name="Nusbaum C."/>
            <person name="Birren B."/>
        </authorList>
    </citation>
    <scope>NUCLEOTIDE SEQUENCE [LARGE SCALE GENOMIC DNA]</scope>
    <source>
        <strain evidence="5 6">VD133</strain>
    </source>
</reference>
<dbReference type="InterPro" id="IPR024188">
    <property type="entry name" value="GltB"/>
</dbReference>
<dbReference type="Gene3D" id="3.20.20.70">
    <property type="entry name" value="Aldolase class I"/>
    <property type="match status" value="1"/>
</dbReference>
<dbReference type="GO" id="GO:0015930">
    <property type="term" value="F:glutamate synthase activity"/>
    <property type="evidence" value="ECO:0007669"/>
    <property type="project" value="InterPro"/>
</dbReference>
<dbReference type="AlphaFoldDB" id="A0A9W5V1S1"/>
<dbReference type="FunFam" id="3.20.20.70:FF:000156">
    <property type="entry name" value="Glutamate synthase domain protein"/>
    <property type="match status" value="1"/>
</dbReference>
<feature type="transmembrane region" description="Helical" evidence="3">
    <location>
        <begin position="20"/>
        <end position="44"/>
    </location>
</feature>
<dbReference type="InterPro" id="IPR027283">
    <property type="entry name" value="YerD"/>
</dbReference>
<keyword evidence="3" id="KW-0812">Transmembrane</keyword>
<proteinExistence type="inferred from homology"/>
<organism evidence="5 6">
    <name type="scientific">Bacillus cereus VD133</name>
    <dbReference type="NCBI Taxonomy" id="1053233"/>
    <lineage>
        <taxon>Bacteria</taxon>
        <taxon>Bacillati</taxon>
        <taxon>Bacillota</taxon>
        <taxon>Bacilli</taxon>
        <taxon>Bacillales</taxon>
        <taxon>Bacillaceae</taxon>
        <taxon>Bacillus</taxon>
        <taxon>Bacillus cereus group</taxon>
    </lineage>
</organism>
<evidence type="ECO:0000256" key="3">
    <source>
        <dbReference type="SAM" id="Phobius"/>
    </source>
</evidence>
<dbReference type="PANTHER" id="PTHR43819:SF1">
    <property type="entry name" value="ARCHAEAL-TYPE GLUTAMATE SYNTHASE [NADPH]"/>
    <property type="match status" value="1"/>
</dbReference>
<dbReference type="Proteomes" id="UP000014018">
    <property type="component" value="Unassembled WGS sequence"/>
</dbReference>
<evidence type="ECO:0000256" key="1">
    <source>
        <dbReference type="ARBA" id="ARBA00009716"/>
    </source>
</evidence>
<name>A0A9W5V1S1_BACCE</name>
<evidence type="ECO:0000313" key="6">
    <source>
        <dbReference type="Proteomes" id="UP000014018"/>
    </source>
</evidence>
<dbReference type="SUPFAM" id="SSF51395">
    <property type="entry name" value="FMN-linked oxidoreductases"/>
    <property type="match status" value="1"/>
</dbReference>
<dbReference type="CDD" id="cd02808">
    <property type="entry name" value="GltS_FMN"/>
    <property type="match status" value="1"/>
</dbReference>
<evidence type="ECO:0000259" key="4">
    <source>
        <dbReference type="Pfam" id="PF01645"/>
    </source>
</evidence>
<comment type="similarity">
    <text evidence="1 2">Belongs to the glutamate synthase family.</text>
</comment>
<comment type="caution">
    <text evidence="5">The sequence shown here is derived from an EMBL/GenBank/DDBJ whole genome shotgun (WGS) entry which is preliminary data.</text>
</comment>
<dbReference type="PANTHER" id="PTHR43819">
    <property type="entry name" value="ARCHAEAL-TYPE GLUTAMATE SYNTHASE [NADPH]"/>
    <property type="match status" value="1"/>
</dbReference>
<dbReference type="PIRSF" id="PIRSF006429">
    <property type="entry name" value="GOGAT_lg_2"/>
    <property type="match status" value="1"/>
</dbReference>
<protein>
    <submittedName>
        <fullName evidence="5">Ferredoxin-dependent glutamate synthase</fullName>
    </submittedName>
</protein>
<keyword evidence="3" id="KW-0472">Membrane</keyword>
<feature type="domain" description="Glutamate synthase" evidence="4">
    <location>
        <begin position="155"/>
        <end position="506"/>
    </location>
</feature>
<dbReference type="InterPro" id="IPR013785">
    <property type="entry name" value="Aldolase_TIM"/>
</dbReference>
<dbReference type="EMBL" id="AHFB01000068">
    <property type="protein sequence ID" value="EOO32567.1"/>
    <property type="molecule type" value="Genomic_DNA"/>
</dbReference>
<dbReference type="PIRSF" id="PIRSF500060">
    <property type="entry name" value="UCP500060"/>
    <property type="match status" value="1"/>
</dbReference>
<dbReference type="Pfam" id="PF01645">
    <property type="entry name" value="Glu_synthase"/>
    <property type="match status" value="1"/>
</dbReference>
<dbReference type="GO" id="GO:0006537">
    <property type="term" value="P:glutamate biosynthetic process"/>
    <property type="evidence" value="ECO:0007669"/>
    <property type="project" value="InterPro"/>
</dbReference>
<sequence>MSVLLLLWNFIGGSGMSETLLVIISILLFLMLLLIVFFIITFFIKKRTHHSILKLHPYLGRMRYLLEKIGPEFRQYWFDHDTDGKPFSRYDFQSIMFLAKYRSEILGFGSKRDFEASGYYIANTLFPILTEELSVNLTQEREGKKYVIHKEGLFSRREKLTADTTNLWLYEEDDAIIVGENRKYPWKLHGMFGASATSYGAIGENYILASGFGAKMAGGSWINTGEGGVIPEHLHTGANIVAQIGPGLFGYRDEEGNFSMGKFMEKAKESNIRAFELKFGQGAKIRGGHLEGQKVNEKIAFVRNVRKGETINSPNRFSFLKNAADTLCFIQQLQENSGKPVGMKIVIGQQEPLEDLIKTMKELNIYPDFITIDGSEGGSGATYKSMADYMGLPLIPALLTFIDTANHYGVRNKFKVFASGKLITPDKVAIALAIGADAVSSARGFMMASGCIMALQCNSGQCPSGVATTNPHYQKALDPYEKKWRVMNYIISMRYSLFSLAAAAGVKSPRHLTREHIVFKDEVGRVVPLSELFPIVNQT</sequence>
<accession>A0A9W5V1S1</accession>
<dbReference type="InterPro" id="IPR002932">
    <property type="entry name" value="Glu_synthdom"/>
</dbReference>
<keyword evidence="3" id="KW-1133">Transmembrane helix</keyword>
<evidence type="ECO:0000256" key="2">
    <source>
        <dbReference type="PIRNR" id="PIRNR006429"/>
    </source>
</evidence>
<gene>
    <name evidence="5" type="ORF">IIU_03957</name>
</gene>